<organism evidence="2 3">
    <name type="scientific">Tumebacillus permanentifrigoris</name>
    <dbReference type="NCBI Taxonomy" id="378543"/>
    <lineage>
        <taxon>Bacteria</taxon>
        <taxon>Bacillati</taxon>
        <taxon>Bacillota</taxon>
        <taxon>Bacilli</taxon>
        <taxon>Bacillales</taxon>
        <taxon>Alicyclobacillaceae</taxon>
        <taxon>Tumebacillus</taxon>
    </lineage>
</organism>
<feature type="compositionally biased region" description="Basic residues" evidence="1">
    <location>
        <begin position="8"/>
        <end position="19"/>
    </location>
</feature>
<dbReference type="Proteomes" id="UP000245634">
    <property type="component" value="Unassembled WGS sequence"/>
</dbReference>
<protein>
    <submittedName>
        <fullName evidence="2">Uncharacterized protein</fullName>
    </submittedName>
</protein>
<reference evidence="2 3" key="1">
    <citation type="submission" date="2018-05" db="EMBL/GenBank/DDBJ databases">
        <title>Genomic Encyclopedia of Type Strains, Phase IV (KMG-IV): sequencing the most valuable type-strain genomes for metagenomic binning, comparative biology and taxonomic classification.</title>
        <authorList>
            <person name="Goeker M."/>
        </authorList>
    </citation>
    <scope>NUCLEOTIDE SEQUENCE [LARGE SCALE GENOMIC DNA]</scope>
    <source>
        <strain evidence="2 3">DSM 18773</strain>
    </source>
</reference>
<evidence type="ECO:0000313" key="2">
    <source>
        <dbReference type="EMBL" id="PWK05081.1"/>
    </source>
</evidence>
<comment type="caution">
    <text evidence="2">The sequence shown here is derived from an EMBL/GenBank/DDBJ whole genome shotgun (WGS) entry which is preliminary data.</text>
</comment>
<evidence type="ECO:0000313" key="3">
    <source>
        <dbReference type="Proteomes" id="UP000245634"/>
    </source>
</evidence>
<keyword evidence="3" id="KW-1185">Reference proteome</keyword>
<name>A0A316D3Z5_9BACL</name>
<gene>
    <name evidence="2" type="ORF">C7459_12713</name>
</gene>
<accession>A0A316D3Z5</accession>
<feature type="region of interest" description="Disordered" evidence="1">
    <location>
        <begin position="1"/>
        <end position="29"/>
    </location>
</feature>
<dbReference type="RefSeq" id="WP_109691284.1">
    <property type="nucleotide sequence ID" value="NZ_QGGL01000027.1"/>
</dbReference>
<dbReference type="AlphaFoldDB" id="A0A316D3Z5"/>
<evidence type="ECO:0000256" key="1">
    <source>
        <dbReference type="SAM" id="MobiDB-lite"/>
    </source>
</evidence>
<sequence>MPEVAKPSHGRGSQKRRDRTKITPNNRKHVQERSEGLCERCAIYCLKLGGQMAHLEGAGQLGRGDIPWNICLLCLTCHKWADGTAEGYEWRRERRVELVLQYSVRICARPLCREETDKLDALLEPICKTCSELYPERMPGRSS</sequence>
<proteinExistence type="predicted"/>
<dbReference type="OrthoDB" id="2628547at2"/>
<dbReference type="EMBL" id="QGGL01000027">
    <property type="protein sequence ID" value="PWK05081.1"/>
    <property type="molecule type" value="Genomic_DNA"/>
</dbReference>